<dbReference type="Pfam" id="PF01242">
    <property type="entry name" value="PTPS"/>
    <property type="match status" value="1"/>
</dbReference>
<dbReference type="EC" id="4.-.-.-" evidence="5"/>
<dbReference type="AlphaFoldDB" id="A0A8J6NNE1"/>
<evidence type="ECO:0000256" key="2">
    <source>
        <dbReference type="ARBA" id="ARBA00008900"/>
    </source>
</evidence>
<keyword evidence="5 7" id="KW-0479">Metal-binding</keyword>
<dbReference type="GO" id="GO:0046872">
    <property type="term" value="F:metal ion binding"/>
    <property type="evidence" value="ECO:0007669"/>
    <property type="project" value="UniProtKB-KW"/>
</dbReference>
<keyword evidence="5" id="KW-0456">Lyase</keyword>
<feature type="binding site" evidence="7">
    <location>
        <position position="14"/>
    </location>
    <ligand>
        <name>Zn(2+)</name>
        <dbReference type="ChEBI" id="CHEBI:29105"/>
    </ligand>
</feature>
<dbReference type="InterPro" id="IPR007115">
    <property type="entry name" value="6-PTP_synth/QueD"/>
</dbReference>
<evidence type="ECO:0000256" key="5">
    <source>
        <dbReference type="PIRNR" id="PIRNR006113"/>
    </source>
</evidence>
<gene>
    <name evidence="8" type="primary">queD</name>
    <name evidence="8" type="ORF">H8E23_11880</name>
</gene>
<evidence type="ECO:0000313" key="8">
    <source>
        <dbReference type="EMBL" id="MBC8362085.1"/>
    </source>
</evidence>
<sequence>MFELKVVTHFAAAHQLKMVAKKCENLHGHNWKIEVYVAGKSLNDAGVLIDFGELKQHLSEIIDGLDHKFLNEIDYFRDRFPPSSENVARYIAEALQAKFQDPAVKVARVTAWESENACATYILDNSE</sequence>
<proteinExistence type="inferred from homology"/>
<feature type="binding site" evidence="7">
    <location>
        <position position="29"/>
    </location>
    <ligand>
        <name>Zn(2+)</name>
        <dbReference type="ChEBI" id="CHEBI:29105"/>
    </ligand>
</feature>
<keyword evidence="5" id="KW-0671">Queuosine biosynthesis</keyword>
<feature type="binding site" evidence="7">
    <location>
        <position position="27"/>
    </location>
    <ligand>
        <name>Zn(2+)</name>
        <dbReference type="ChEBI" id="CHEBI:29105"/>
    </ligand>
</feature>
<dbReference type="InterPro" id="IPR038418">
    <property type="entry name" value="6-PTP_synth/QueD_sf"/>
</dbReference>
<evidence type="ECO:0000256" key="6">
    <source>
        <dbReference type="PIRSR" id="PIRSR006113-1"/>
    </source>
</evidence>
<dbReference type="GO" id="GO:0008616">
    <property type="term" value="P:tRNA queuosine(34) biosynthetic process"/>
    <property type="evidence" value="ECO:0007669"/>
    <property type="project" value="UniProtKB-KW"/>
</dbReference>
<dbReference type="Gene3D" id="3.30.479.10">
    <property type="entry name" value="6-pyruvoyl tetrahydropterin synthase/QueD"/>
    <property type="match status" value="1"/>
</dbReference>
<evidence type="ECO:0000256" key="3">
    <source>
        <dbReference type="ARBA" id="ARBA00018141"/>
    </source>
</evidence>
<dbReference type="SUPFAM" id="SSF55620">
    <property type="entry name" value="Tetrahydrobiopterin biosynthesis enzymes-like"/>
    <property type="match status" value="1"/>
</dbReference>
<evidence type="ECO:0000256" key="1">
    <source>
        <dbReference type="ARBA" id="ARBA00005061"/>
    </source>
</evidence>
<protein>
    <recommendedName>
        <fullName evidence="3 5">6-carboxy-5,6,7,8-tetrahydropterin synthase</fullName>
        <ecNumber evidence="5">4.-.-.-</ecNumber>
    </recommendedName>
</protein>
<comment type="similarity">
    <text evidence="2 5">Belongs to the PTPS family. QueD subfamily.</text>
</comment>
<dbReference type="Proteomes" id="UP000603434">
    <property type="component" value="Unassembled WGS sequence"/>
</dbReference>
<feature type="active site" description="Charge relay system" evidence="6">
    <location>
        <position position="113"/>
    </location>
</feature>
<dbReference type="PIRSF" id="PIRSF006113">
    <property type="entry name" value="PTP_synth"/>
    <property type="match status" value="1"/>
</dbReference>
<dbReference type="NCBIfam" id="TIGR03367">
    <property type="entry name" value="queuosine_QueD"/>
    <property type="match status" value="1"/>
</dbReference>
<dbReference type="UniPathway" id="UPA00391"/>
<organism evidence="8 9">
    <name type="scientific">Candidatus Desulfatibia profunda</name>
    <dbReference type="NCBI Taxonomy" id="2841695"/>
    <lineage>
        <taxon>Bacteria</taxon>
        <taxon>Pseudomonadati</taxon>
        <taxon>Thermodesulfobacteriota</taxon>
        <taxon>Desulfobacteria</taxon>
        <taxon>Desulfobacterales</taxon>
        <taxon>Desulfobacterales incertae sedis</taxon>
        <taxon>Candidatus Desulfatibia</taxon>
    </lineage>
</organism>
<feature type="active site" description="Proton acceptor" evidence="6">
    <location>
        <position position="23"/>
    </location>
</feature>
<comment type="pathway">
    <text evidence="1 5">Purine metabolism; 7-cyano-7-deazaguanine biosynthesis.</text>
</comment>
<evidence type="ECO:0000313" key="9">
    <source>
        <dbReference type="Proteomes" id="UP000603434"/>
    </source>
</evidence>
<dbReference type="PANTHER" id="PTHR12589">
    <property type="entry name" value="PYRUVOYL TETRAHYDROBIOPTERIN SYNTHASE"/>
    <property type="match status" value="1"/>
</dbReference>
<keyword evidence="5 7" id="KW-0862">Zinc</keyword>
<reference evidence="8 9" key="1">
    <citation type="submission" date="2020-08" db="EMBL/GenBank/DDBJ databases">
        <title>Bridging the membrane lipid divide: bacteria of the FCB group superphylum have the potential to synthesize archaeal ether lipids.</title>
        <authorList>
            <person name="Villanueva L."/>
            <person name="Von Meijenfeldt F.A.B."/>
            <person name="Westbye A.B."/>
            <person name="Yadav S."/>
            <person name="Hopmans E.C."/>
            <person name="Dutilh B.E."/>
            <person name="Sinninghe Damste J.S."/>
        </authorList>
    </citation>
    <scope>NUCLEOTIDE SEQUENCE [LARGE SCALE GENOMIC DNA]</scope>
    <source>
        <strain evidence="8">NIOZ-UU30</strain>
    </source>
</reference>
<dbReference type="PANTHER" id="PTHR12589:SF8">
    <property type="entry name" value="6-CARBOXY-5,6,7,8-TETRAHYDROPTERIN SYNTHASE"/>
    <property type="match status" value="1"/>
</dbReference>
<comment type="cofactor">
    <cofactor evidence="5 7">
        <name>Zn(2+)</name>
        <dbReference type="ChEBI" id="CHEBI:29105"/>
    </cofactor>
    <text evidence="5 7">Binds 1 zinc ion per subunit.</text>
</comment>
<comment type="caution">
    <text evidence="8">The sequence shown here is derived from an EMBL/GenBank/DDBJ whole genome shotgun (WGS) entry which is preliminary data.</text>
</comment>
<feature type="active site" description="Charge relay system" evidence="6">
    <location>
        <position position="67"/>
    </location>
</feature>
<evidence type="ECO:0000256" key="7">
    <source>
        <dbReference type="PIRSR" id="PIRSR006113-2"/>
    </source>
</evidence>
<dbReference type="EMBL" id="JACNJH010000168">
    <property type="protein sequence ID" value="MBC8362085.1"/>
    <property type="molecule type" value="Genomic_DNA"/>
</dbReference>
<accession>A0A8J6NNE1</accession>
<name>A0A8J6NNE1_9BACT</name>
<dbReference type="GO" id="GO:0070497">
    <property type="term" value="F:6-carboxytetrahydropterin synthase activity"/>
    <property type="evidence" value="ECO:0007669"/>
    <property type="project" value="UniProtKB-EC"/>
</dbReference>
<evidence type="ECO:0000256" key="4">
    <source>
        <dbReference type="ARBA" id="ARBA00048807"/>
    </source>
</evidence>
<comment type="catalytic activity">
    <reaction evidence="4 5">
        <text>7,8-dihydroneopterin 3'-triphosphate + H2O = 6-carboxy-5,6,7,8-tetrahydropterin + triphosphate + acetaldehyde + 2 H(+)</text>
        <dbReference type="Rhea" id="RHEA:27966"/>
        <dbReference type="ChEBI" id="CHEBI:15343"/>
        <dbReference type="ChEBI" id="CHEBI:15377"/>
        <dbReference type="ChEBI" id="CHEBI:15378"/>
        <dbReference type="ChEBI" id="CHEBI:18036"/>
        <dbReference type="ChEBI" id="CHEBI:58462"/>
        <dbReference type="ChEBI" id="CHEBI:61032"/>
        <dbReference type="EC" id="4.1.2.50"/>
    </reaction>
</comment>